<evidence type="ECO:0000313" key="2">
    <source>
        <dbReference type="EMBL" id="KFI88260.1"/>
    </source>
</evidence>
<keyword evidence="1" id="KW-1133">Transmembrane helix</keyword>
<accession>A0A087CYB0</accession>
<dbReference type="EMBL" id="JGZK01000001">
    <property type="protein sequence ID" value="KFI88260.1"/>
    <property type="molecule type" value="Genomic_DNA"/>
</dbReference>
<comment type="caution">
    <text evidence="2">The sequence shown here is derived from an EMBL/GenBank/DDBJ whole genome shotgun (WGS) entry which is preliminary data.</text>
</comment>
<keyword evidence="3" id="KW-1185">Reference proteome</keyword>
<dbReference type="AlphaFoldDB" id="A0A087CYB0"/>
<organism evidence="2 3">
    <name type="scientific">Bifidobacterium reuteri DSM 23975</name>
    <dbReference type="NCBI Taxonomy" id="1437610"/>
    <lineage>
        <taxon>Bacteria</taxon>
        <taxon>Bacillati</taxon>
        <taxon>Actinomycetota</taxon>
        <taxon>Actinomycetes</taxon>
        <taxon>Bifidobacteriales</taxon>
        <taxon>Bifidobacteriaceae</taxon>
        <taxon>Bifidobacterium</taxon>
    </lineage>
</organism>
<dbReference type="STRING" id="1437610.BREU_0361"/>
<evidence type="ECO:0000256" key="1">
    <source>
        <dbReference type="SAM" id="Phobius"/>
    </source>
</evidence>
<feature type="transmembrane region" description="Helical" evidence="1">
    <location>
        <begin position="209"/>
        <end position="233"/>
    </location>
</feature>
<reference evidence="2 3" key="1">
    <citation type="submission" date="2014-03" db="EMBL/GenBank/DDBJ databases">
        <title>Genomics of Bifidobacteria.</title>
        <authorList>
            <person name="Ventura M."/>
            <person name="Milani C."/>
            <person name="Lugli G.A."/>
        </authorList>
    </citation>
    <scope>NUCLEOTIDE SEQUENCE [LARGE SCALE GENOMIC DNA]</scope>
    <source>
        <strain evidence="2 3">DSM 23975</strain>
    </source>
</reference>
<protein>
    <submittedName>
        <fullName evidence="2">Flp pilus assembly protein</fullName>
    </submittedName>
</protein>
<keyword evidence="1" id="KW-0472">Membrane</keyword>
<dbReference type="Proteomes" id="UP000028984">
    <property type="component" value="Unassembled WGS sequence"/>
</dbReference>
<proteinExistence type="predicted"/>
<gene>
    <name evidence="2" type="ORF">BREU_0361</name>
</gene>
<name>A0A087CYB0_9BIFI</name>
<dbReference type="OrthoDB" id="3239585at2"/>
<sequence>MNALPLWSMMLAMLAVCLWPWPGDGVAGRIRWEGARRNQGARRNHGAGNIDCNSIGANAGSIAGGKNNAVRRIGVAQMLTAMIARMNSGGTLLEACEEQYGRRFATREITIHRLATAFERRRMPDETRMQAARAARGAYAAAKVGERLGCRASPCLEVVLAGYRQMRLLQNLQSQALAVPKATVGMLSALPMVTMLLGELMGARPMEFLLGSAQGLACLLSGCCCYVIGLLWVRALLRGGAE</sequence>
<dbReference type="RefSeq" id="WP_161788304.1">
    <property type="nucleotide sequence ID" value="NZ_JDUW01000009.1"/>
</dbReference>
<keyword evidence="1" id="KW-0812">Transmembrane</keyword>
<dbReference type="eggNOG" id="COG4965">
    <property type="taxonomic scope" value="Bacteria"/>
</dbReference>
<evidence type="ECO:0000313" key="3">
    <source>
        <dbReference type="Proteomes" id="UP000028984"/>
    </source>
</evidence>